<feature type="chain" id="PRO_5038579879" evidence="1">
    <location>
        <begin position="25"/>
        <end position="298"/>
    </location>
</feature>
<dbReference type="Gene3D" id="2.120.10.30">
    <property type="entry name" value="TolB, C-terminal domain"/>
    <property type="match status" value="1"/>
</dbReference>
<dbReference type="EMBL" id="JACHJP010000002">
    <property type="protein sequence ID" value="MBB4916081.1"/>
    <property type="molecule type" value="Genomic_DNA"/>
</dbReference>
<dbReference type="Pfam" id="PF07676">
    <property type="entry name" value="PD40"/>
    <property type="match status" value="1"/>
</dbReference>
<dbReference type="RefSeq" id="WP_184714948.1">
    <property type="nucleotide sequence ID" value="NZ_JACHJP010000002.1"/>
</dbReference>
<accession>A0A7W7VMR0</accession>
<dbReference type="InterPro" id="IPR011042">
    <property type="entry name" value="6-blade_b-propeller_TolB-like"/>
</dbReference>
<keyword evidence="1" id="KW-0732">Signal</keyword>
<protein>
    <submittedName>
        <fullName evidence="2">Uncharacterized protein</fullName>
    </submittedName>
</protein>
<comment type="caution">
    <text evidence="2">The sequence shown here is derived from an EMBL/GenBank/DDBJ whole genome shotgun (WGS) entry which is preliminary data.</text>
</comment>
<sequence>MKHLALAVGAALAVSAVASTAAVASPTRATTPGAVYFGYKGSGVEVTTHQGGLSKLSVGGGGFIAQFAAAPGGGKVAWIDGKGRLHVKTATGDRVVAANAAYGGPCLTPTWSADGKRIAYVTKGNATRATVALVGENGGRPVVAGRTAGVCHLAWSADGRTLAGYAGDTRGVYLLNTASHVSTKVPGIRLANHVDSVSPKGDRVVVHAIGANDPGGDGSWPLSYTPSLYDTRTGKKITIPVRGTLIGARFLSDGTLVVRVKGRSANTWVVLDPDTYKVSQRVPEIGQAKNLGLLSVIG</sequence>
<evidence type="ECO:0000256" key="1">
    <source>
        <dbReference type="SAM" id="SignalP"/>
    </source>
</evidence>
<proteinExistence type="predicted"/>
<feature type="signal peptide" evidence="1">
    <location>
        <begin position="1"/>
        <end position="24"/>
    </location>
</feature>
<evidence type="ECO:0000313" key="2">
    <source>
        <dbReference type="EMBL" id="MBB4916081.1"/>
    </source>
</evidence>
<dbReference type="Proteomes" id="UP000552644">
    <property type="component" value="Unassembled WGS sequence"/>
</dbReference>
<dbReference type="SUPFAM" id="SSF69304">
    <property type="entry name" value="Tricorn protease N-terminal domain"/>
    <property type="match status" value="1"/>
</dbReference>
<dbReference type="InterPro" id="IPR011659">
    <property type="entry name" value="WD40"/>
</dbReference>
<reference evidence="2 3" key="1">
    <citation type="submission" date="2020-08" db="EMBL/GenBank/DDBJ databases">
        <title>Genomic Encyclopedia of Type Strains, Phase III (KMG-III): the genomes of soil and plant-associated and newly described type strains.</title>
        <authorList>
            <person name="Whitman W."/>
        </authorList>
    </citation>
    <scope>NUCLEOTIDE SEQUENCE [LARGE SCALE GENOMIC DNA]</scope>
    <source>
        <strain evidence="2 3">CECT 8840</strain>
    </source>
</reference>
<gene>
    <name evidence="2" type="ORF">FHS44_003166</name>
</gene>
<organism evidence="2 3">
    <name type="scientific">Streptosporangium saharense</name>
    <dbReference type="NCBI Taxonomy" id="1706840"/>
    <lineage>
        <taxon>Bacteria</taxon>
        <taxon>Bacillati</taxon>
        <taxon>Actinomycetota</taxon>
        <taxon>Actinomycetes</taxon>
        <taxon>Streptosporangiales</taxon>
        <taxon>Streptosporangiaceae</taxon>
        <taxon>Streptosporangium</taxon>
    </lineage>
</organism>
<keyword evidence="3" id="KW-1185">Reference proteome</keyword>
<evidence type="ECO:0000313" key="3">
    <source>
        <dbReference type="Proteomes" id="UP000552644"/>
    </source>
</evidence>
<name>A0A7W7VMR0_9ACTN</name>
<dbReference type="AlphaFoldDB" id="A0A7W7VMR0"/>